<dbReference type="Gene3D" id="1.20.1250.20">
    <property type="entry name" value="MFS general substrate transporter like domains"/>
    <property type="match status" value="1"/>
</dbReference>
<dbReference type="AlphaFoldDB" id="A0A1Y2BQ88"/>
<feature type="domain" description="Major facilitator superfamily (MFS) profile" evidence="7">
    <location>
        <begin position="41"/>
        <end position="540"/>
    </location>
</feature>
<feature type="transmembrane region" description="Helical" evidence="6">
    <location>
        <begin position="195"/>
        <end position="216"/>
    </location>
</feature>
<evidence type="ECO:0000313" key="9">
    <source>
        <dbReference type="Proteomes" id="UP000193642"/>
    </source>
</evidence>
<keyword evidence="2" id="KW-0813">Transport</keyword>
<comment type="caution">
    <text evidence="8">The sequence shown here is derived from an EMBL/GenBank/DDBJ whole genome shotgun (WGS) entry which is preliminary data.</text>
</comment>
<keyword evidence="9" id="KW-1185">Reference proteome</keyword>
<evidence type="ECO:0000256" key="4">
    <source>
        <dbReference type="ARBA" id="ARBA00022989"/>
    </source>
</evidence>
<feature type="transmembrane region" description="Helical" evidence="6">
    <location>
        <begin position="517"/>
        <end position="537"/>
    </location>
</feature>
<feature type="transmembrane region" description="Helical" evidence="6">
    <location>
        <begin position="163"/>
        <end position="189"/>
    </location>
</feature>
<dbReference type="GO" id="GO:0012505">
    <property type="term" value="C:endomembrane system"/>
    <property type="evidence" value="ECO:0007669"/>
    <property type="project" value="UniProtKB-SubCell"/>
</dbReference>
<proteinExistence type="predicted"/>
<dbReference type="InterPro" id="IPR011701">
    <property type="entry name" value="MFS"/>
</dbReference>
<feature type="transmembrane region" description="Helical" evidence="6">
    <location>
        <begin position="333"/>
        <end position="354"/>
    </location>
</feature>
<feature type="transmembrane region" description="Helical" evidence="6">
    <location>
        <begin position="130"/>
        <end position="151"/>
    </location>
</feature>
<dbReference type="InterPro" id="IPR036259">
    <property type="entry name" value="MFS_trans_sf"/>
</dbReference>
<accession>A0A1Y2BQ88</accession>
<evidence type="ECO:0000259" key="7">
    <source>
        <dbReference type="PROSITE" id="PS50850"/>
    </source>
</evidence>
<dbReference type="OrthoDB" id="2147446at2759"/>
<dbReference type="Proteomes" id="UP000193642">
    <property type="component" value="Unassembled WGS sequence"/>
</dbReference>
<gene>
    <name evidence="8" type="ORF">BCR33DRAFT_855057</name>
</gene>
<evidence type="ECO:0000256" key="6">
    <source>
        <dbReference type="SAM" id="Phobius"/>
    </source>
</evidence>
<feature type="transmembrane region" description="Helical" evidence="6">
    <location>
        <begin position="361"/>
        <end position="381"/>
    </location>
</feature>
<dbReference type="GO" id="GO:0005886">
    <property type="term" value="C:plasma membrane"/>
    <property type="evidence" value="ECO:0007669"/>
    <property type="project" value="TreeGrafter"/>
</dbReference>
<reference evidence="8 9" key="1">
    <citation type="submission" date="2016-07" db="EMBL/GenBank/DDBJ databases">
        <title>Pervasive Adenine N6-methylation of Active Genes in Fungi.</title>
        <authorList>
            <consortium name="DOE Joint Genome Institute"/>
            <person name="Mondo S.J."/>
            <person name="Dannebaum R.O."/>
            <person name="Kuo R.C."/>
            <person name="Labutti K."/>
            <person name="Haridas S."/>
            <person name="Kuo A."/>
            <person name="Salamov A."/>
            <person name="Ahrendt S.R."/>
            <person name="Lipzen A."/>
            <person name="Sullivan W."/>
            <person name="Andreopoulos W.B."/>
            <person name="Clum A."/>
            <person name="Lindquist E."/>
            <person name="Daum C."/>
            <person name="Ramamoorthy G.K."/>
            <person name="Gryganskyi A."/>
            <person name="Culley D."/>
            <person name="Magnuson J.K."/>
            <person name="James T.Y."/>
            <person name="O'Malley M.A."/>
            <person name="Stajich J.E."/>
            <person name="Spatafora J.W."/>
            <person name="Visel A."/>
            <person name="Grigoriev I.V."/>
        </authorList>
    </citation>
    <scope>NUCLEOTIDE SEQUENCE [LARGE SCALE GENOMIC DNA]</scope>
    <source>
        <strain evidence="8 9">JEL800</strain>
    </source>
</reference>
<dbReference type="Gene3D" id="1.20.1720.10">
    <property type="entry name" value="Multidrug resistance protein D"/>
    <property type="match status" value="1"/>
</dbReference>
<dbReference type="EMBL" id="MCGO01000053">
    <property type="protein sequence ID" value="ORY36914.1"/>
    <property type="molecule type" value="Genomic_DNA"/>
</dbReference>
<organism evidence="8 9">
    <name type="scientific">Rhizoclosmatium globosum</name>
    <dbReference type="NCBI Taxonomy" id="329046"/>
    <lineage>
        <taxon>Eukaryota</taxon>
        <taxon>Fungi</taxon>
        <taxon>Fungi incertae sedis</taxon>
        <taxon>Chytridiomycota</taxon>
        <taxon>Chytridiomycota incertae sedis</taxon>
        <taxon>Chytridiomycetes</taxon>
        <taxon>Chytridiales</taxon>
        <taxon>Chytriomycetaceae</taxon>
        <taxon>Rhizoclosmatium</taxon>
    </lineage>
</organism>
<dbReference type="Pfam" id="PF07690">
    <property type="entry name" value="MFS_1"/>
    <property type="match status" value="1"/>
</dbReference>
<feature type="transmembrane region" description="Helical" evidence="6">
    <location>
        <begin position="387"/>
        <end position="405"/>
    </location>
</feature>
<keyword evidence="3 6" id="KW-0812">Transmembrane</keyword>
<keyword evidence="5 6" id="KW-0472">Membrane</keyword>
<dbReference type="PROSITE" id="PS50850">
    <property type="entry name" value="MFS"/>
    <property type="match status" value="1"/>
</dbReference>
<dbReference type="InterPro" id="IPR020846">
    <property type="entry name" value="MFS_dom"/>
</dbReference>
<comment type="subcellular location">
    <subcellularLocation>
        <location evidence="1">Endomembrane system</location>
        <topology evidence="1">Multi-pass membrane protein</topology>
    </subcellularLocation>
</comment>
<evidence type="ECO:0000256" key="5">
    <source>
        <dbReference type="ARBA" id="ARBA00023136"/>
    </source>
</evidence>
<feature type="transmembrane region" description="Helical" evidence="6">
    <location>
        <begin position="259"/>
        <end position="280"/>
    </location>
</feature>
<dbReference type="PANTHER" id="PTHR23501">
    <property type="entry name" value="MAJOR FACILITATOR SUPERFAMILY"/>
    <property type="match status" value="1"/>
</dbReference>
<dbReference type="PANTHER" id="PTHR23501:SF191">
    <property type="entry name" value="VACUOLAR BASIC AMINO ACID TRANSPORTER 4"/>
    <property type="match status" value="1"/>
</dbReference>
<evidence type="ECO:0000256" key="1">
    <source>
        <dbReference type="ARBA" id="ARBA00004127"/>
    </source>
</evidence>
<feature type="transmembrane region" description="Helical" evidence="6">
    <location>
        <begin position="228"/>
        <end position="247"/>
    </location>
</feature>
<feature type="transmembrane region" description="Helical" evidence="6">
    <location>
        <begin position="301"/>
        <end position="327"/>
    </location>
</feature>
<dbReference type="GO" id="GO:0022857">
    <property type="term" value="F:transmembrane transporter activity"/>
    <property type="evidence" value="ECO:0007669"/>
    <property type="project" value="InterPro"/>
</dbReference>
<dbReference type="STRING" id="329046.A0A1Y2BQ88"/>
<feature type="transmembrane region" description="Helical" evidence="6">
    <location>
        <begin position="39"/>
        <end position="63"/>
    </location>
</feature>
<evidence type="ECO:0000256" key="2">
    <source>
        <dbReference type="ARBA" id="ARBA00022448"/>
    </source>
</evidence>
<name>A0A1Y2BQ88_9FUNG</name>
<feature type="transmembrane region" description="Helical" evidence="6">
    <location>
        <begin position="75"/>
        <end position="93"/>
    </location>
</feature>
<protein>
    <submittedName>
        <fullName evidence="8">MFS general substrate transporter</fullName>
    </submittedName>
</protein>
<evidence type="ECO:0000256" key="3">
    <source>
        <dbReference type="ARBA" id="ARBA00022692"/>
    </source>
</evidence>
<keyword evidence="4 6" id="KW-1133">Transmembrane helix</keyword>
<sequence>MRSPNTSTIILESQETIPLQEPQTQDSNSSNALTQTQFILAYTGLLSAVFLHSLDGTILSPAFSLILSDLGKETLLPWLGVYMLTSAAFGIMYGKVSMLVSKKHVFLVALTLFLSGSLVCAVAPSMEVLVVGRAVAGIGGGGFLPLSYIAISEMTAAESRAKYNAILGAVMGIGSILGPLLGGLVSQYLKWRWCFYINFPLGLIAFVFIATSLNLPSVEKPDPRNLDILGAITLLMTLMCFNIPILLGGTTWSWNSPQVISLFVLSVIGAVVFLWIEFYYARDPMLPPAIFKERWITATAGISFCFGAALSSYLFYFALLLEFIFGYSAVKTGGINVVTCTCYILFTIISGAIISKGGHYISFFIISPILWIISTVWVATFTEATDMAQLIISLVILGIAAGLISTTRVTAMQLQVAKEFIPITQGIASCSFTVGANVAISITGTILNNVLVSKTDGVAELHTAIDMLQQNGIEVTVSQYITLAKVLEAQLSSSGNSTAVQVALTQLKRGFNDAFKYAYLSHLVYLAGILLLVPVIWPKKSKQAVMA</sequence>
<dbReference type="SUPFAM" id="SSF103473">
    <property type="entry name" value="MFS general substrate transporter"/>
    <property type="match status" value="1"/>
</dbReference>
<feature type="transmembrane region" description="Helical" evidence="6">
    <location>
        <begin position="105"/>
        <end position="124"/>
    </location>
</feature>
<evidence type="ECO:0000313" key="8">
    <source>
        <dbReference type="EMBL" id="ORY36914.1"/>
    </source>
</evidence>